<dbReference type="GO" id="GO:0003723">
    <property type="term" value="F:RNA binding"/>
    <property type="evidence" value="ECO:0007669"/>
    <property type="project" value="UniProtKB-KW"/>
</dbReference>
<gene>
    <name evidence="7" type="ORF">PPROV_000285500</name>
</gene>
<keyword evidence="4" id="KW-0687">Ribonucleoprotein</keyword>
<feature type="region of interest" description="Disordered" evidence="6">
    <location>
        <begin position="244"/>
        <end position="270"/>
    </location>
</feature>
<accession>A0A830HES5</accession>
<dbReference type="PRINTS" id="PR00974">
    <property type="entry name" value="RIBOSOMALS18"/>
</dbReference>
<evidence type="ECO:0000256" key="1">
    <source>
        <dbReference type="ARBA" id="ARBA00011458"/>
    </source>
</evidence>
<dbReference type="SUPFAM" id="SSF46911">
    <property type="entry name" value="Ribosomal protein S18"/>
    <property type="match status" value="1"/>
</dbReference>
<evidence type="ECO:0000313" key="8">
    <source>
        <dbReference type="Proteomes" id="UP000660262"/>
    </source>
</evidence>
<evidence type="ECO:0000256" key="2">
    <source>
        <dbReference type="ARBA" id="ARBA00022884"/>
    </source>
</evidence>
<evidence type="ECO:0000256" key="3">
    <source>
        <dbReference type="ARBA" id="ARBA00022980"/>
    </source>
</evidence>
<dbReference type="AlphaFoldDB" id="A0A830HES5"/>
<reference evidence="7" key="1">
    <citation type="submission" date="2020-10" db="EMBL/GenBank/DDBJ databases">
        <title>Unveiling of a novel bifunctional photoreceptor, Dualchrome1, isolated from a cosmopolitan green alga.</title>
        <authorList>
            <person name="Suzuki S."/>
            <person name="Kawachi M."/>
        </authorList>
    </citation>
    <scope>NUCLEOTIDE SEQUENCE</scope>
    <source>
        <strain evidence="7">NIES 2893</strain>
    </source>
</reference>
<dbReference type="EMBL" id="BNJQ01000007">
    <property type="protein sequence ID" value="GHP04101.1"/>
    <property type="molecule type" value="Genomic_DNA"/>
</dbReference>
<name>A0A830HES5_9CHLO</name>
<proteinExistence type="predicted"/>
<dbReference type="GO" id="GO:1990904">
    <property type="term" value="C:ribonucleoprotein complex"/>
    <property type="evidence" value="ECO:0007669"/>
    <property type="project" value="UniProtKB-KW"/>
</dbReference>
<evidence type="ECO:0000256" key="4">
    <source>
        <dbReference type="ARBA" id="ARBA00023274"/>
    </source>
</evidence>
<protein>
    <recommendedName>
        <fullName evidence="5">Small ribosomal subunit protein bS18c</fullName>
    </recommendedName>
</protein>
<comment type="caution">
    <text evidence="7">The sequence shown here is derived from an EMBL/GenBank/DDBJ whole genome shotgun (WGS) entry which is preliminary data.</text>
</comment>
<dbReference type="InterPro" id="IPR001648">
    <property type="entry name" value="Ribosomal_bS18"/>
</dbReference>
<dbReference type="GO" id="GO:0003735">
    <property type="term" value="F:structural constituent of ribosome"/>
    <property type="evidence" value="ECO:0007669"/>
    <property type="project" value="InterPro"/>
</dbReference>
<evidence type="ECO:0000256" key="6">
    <source>
        <dbReference type="SAM" id="MobiDB-lite"/>
    </source>
</evidence>
<organism evidence="7 8">
    <name type="scientific">Pycnococcus provasolii</name>
    <dbReference type="NCBI Taxonomy" id="41880"/>
    <lineage>
        <taxon>Eukaryota</taxon>
        <taxon>Viridiplantae</taxon>
        <taxon>Chlorophyta</taxon>
        <taxon>Pseudoscourfieldiophyceae</taxon>
        <taxon>Pseudoscourfieldiales</taxon>
        <taxon>Pycnococcaceae</taxon>
        <taxon>Pycnococcus</taxon>
    </lineage>
</organism>
<dbReference type="Gene3D" id="4.10.640.10">
    <property type="entry name" value="Ribosomal protein S18"/>
    <property type="match status" value="1"/>
</dbReference>
<comment type="subunit">
    <text evidence="1">Part of the 30S ribosomal subunit.</text>
</comment>
<dbReference type="OrthoDB" id="565979at2759"/>
<dbReference type="GO" id="GO:0005840">
    <property type="term" value="C:ribosome"/>
    <property type="evidence" value="ECO:0007669"/>
    <property type="project" value="UniProtKB-KW"/>
</dbReference>
<dbReference type="GO" id="GO:0006412">
    <property type="term" value="P:translation"/>
    <property type="evidence" value="ECO:0007669"/>
    <property type="project" value="InterPro"/>
</dbReference>
<feature type="compositionally biased region" description="Basic and acidic residues" evidence="6">
    <location>
        <begin position="245"/>
        <end position="260"/>
    </location>
</feature>
<keyword evidence="8" id="KW-1185">Reference proteome</keyword>
<dbReference type="InterPro" id="IPR036870">
    <property type="entry name" value="Ribosomal_bS18_sf"/>
</dbReference>
<keyword evidence="3" id="KW-0689">Ribosomal protein</keyword>
<evidence type="ECO:0000256" key="5">
    <source>
        <dbReference type="ARBA" id="ARBA00035266"/>
    </source>
</evidence>
<feature type="region of interest" description="Disordered" evidence="6">
    <location>
        <begin position="35"/>
        <end position="101"/>
    </location>
</feature>
<sequence>MATPTSVLLPSWRRLTLLCSQRTSQVPFAFAFASPFSSSTSESSPPPSEPTSEKPTVNEEWGLPTTNKQRARRPPPTRNLGPANEVARLLSGGAGGKGLSDEDRKLIAEGAPNSETGYSLLGHASKFGLIPPNPFDQSTDPDAPVYQLQPRQRWIPGMVYEPDQLNPLEMPGEAVHLERQAFNRRKTKANKQLTGADLHFMQARLANMLDDNGRIMPRRRTGLSYAQQRRASRAVKAARDMALLPHDESAQKIRRFESTRQRSSGDSSSS</sequence>
<keyword evidence="2" id="KW-0694">RNA-binding</keyword>
<evidence type="ECO:0000313" key="7">
    <source>
        <dbReference type="EMBL" id="GHP04101.1"/>
    </source>
</evidence>
<dbReference type="Proteomes" id="UP000660262">
    <property type="component" value="Unassembled WGS sequence"/>
</dbReference>
<dbReference type="Pfam" id="PF01084">
    <property type="entry name" value="Ribosomal_S18"/>
    <property type="match status" value="1"/>
</dbReference>